<evidence type="ECO:0000256" key="3">
    <source>
        <dbReference type="ARBA" id="ARBA00022989"/>
    </source>
</evidence>
<evidence type="ECO:0000256" key="4">
    <source>
        <dbReference type="ARBA" id="ARBA00023136"/>
    </source>
</evidence>
<comment type="similarity">
    <text evidence="6">Belongs to the ABC-2 integral membrane protein family.</text>
</comment>
<comment type="subcellular location">
    <subcellularLocation>
        <location evidence="6">Cell membrane</location>
        <topology evidence="6">Multi-pass membrane protein</topology>
    </subcellularLocation>
    <subcellularLocation>
        <location evidence="1">Membrane</location>
        <topology evidence="1">Multi-pass membrane protein</topology>
    </subcellularLocation>
</comment>
<evidence type="ECO:0000256" key="5">
    <source>
        <dbReference type="ARBA" id="ARBA00023251"/>
    </source>
</evidence>
<name>A0ABP8DJT3_9ACTN</name>
<evidence type="ECO:0000256" key="1">
    <source>
        <dbReference type="ARBA" id="ARBA00004141"/>
    </source>
</evidence>
<feature type="transmembrane region" description="Helical" evidence="6">
    <location>
        <begin position="32"/>
        <end position="52"/>
    </location>
</feature>
<keyword evidence="4 6" id="KW-0472">Membrane</keyword>
<keyword evidence="3 6" id="KW-1133">Transmembrane helix</keyword>
<feature type="transmembrane region" description="Helical" evidence="6">
    <location>
        <begin position="64"/>
        <end position="84"/>
    </location>
</feature>
<reference evidence="9" key="1">
    <citation type="journal article" date="2019" name="Int. J. Syst. Evol. Microbiol.">
        <title>The Global Catalogue of Microorganisms (GCM) 10K type strain sequencing project: providing services to taxonomists for standard genome sequencing and annotation.</title>
        <authorList>
            <consortium name="The Broad Institute Genomics Platform"/>
            <consortium name="The Broad Institute Genome Sequencing Center for Infectious Disease"/>
            <person name="Wu L."/>
            <person name="Ma J."/>
        </authorList>
    </citation>
    <scope>NUCLEOTIDE SEQUENCE [LARGE SCALE GENOMIC DNA]</scope>
    <source>
        <strain evidence="9">JCM 17441</strain>
    </source>
</reference>
<dbReference type="PIRSF" id="PIRSF006648">
    <property type="entry name" value="DrrB"/>
    <property type="match status" value="1"/>
</dbReference>
<dbReference type="Proteomes" id="UP001500620">
    <property type="component" value="Unassembled WGS sequence"/>
</dbReference>
<dbReference type="InterPro" id="IPR000412">
    <property type="entry name" value="ABC_2_transport"/>
</dbReference>
<comment type="caution">
    <text evidence="8">The sequence shown here is derived from an EMBL/GenBank/DDBJ whole genome shotgun (WGS) entry which is preliminary data.</text>
</comment>
<keyword evidence="6" id="KW-0813">Transport</keyword>
<feature type="transmembrane region" description="Helical" evidence="6">
    <location>
        <begin position="153"/>
        <end position="174"/>
    </location>
</feature>
<feature type="transmembrane region" description="Helical" evidence="6">
    <location>
        <begin position="240"/>
        <end position="258"/>
    </location>
</feature>
<sequence length="268" mass="28815">MSALTLKPLALKPLALREFDYWMLHYRRNWRATIVISVLNPLLFLLAMGAGLGRLVDDNAAPGALHGAAFLAFVAPGLLAAATMQTAITEAGRPVFMAVSPGGSYRSATAGPLGPDDVLAGHMLFMAFRIVSSAACFVAALLCFPSLRTAGLLWLTPAALLTGLAFAAPMAAWVATLETGAPMMRLFRFVIMPMYVFSGVFFPADQVPVALRYLIYGTPLWHGTELCRGLFLGDASRPALLGHTAYLAALTVLGLLLARRTYRRRLFA</sequence>
<protein>
    <recommendedName>
        <fullName evidence="6">Transport permease protein</fullName>
    </recommendedName>
</protein>
<accession>A0ABP8DJT3</accession>
<evidence type="ECO:0000313" key="9">
    <source>
        <dbReference type="Proteomes" id="UP001500620"/>
    </source>
</evidence>
<feature type="transmembrane region" description="Helical" evidence="6">
    <location>
        <begin position="127"/>
        <end position="147"/>
    </location>
</feature>
<dbReference type="InterPro" id="IPR047817">
    <property type="entry name" value="ABC2_TM_bact-type"/>
</dbReference>
<gene>
    <name evidence="8" type="ORF">GCM10022255_076000</name>
</gene>
<dbReference type="PANTHER" id="PTHR43229:SF2">
    <property type="entry name" value="NODULATION PROTEIN J"/>
    <property type="match status" value="1"/>
</dbReference>
<keyword evidence="2 6" id="KW-0812">Transmembrane</keyword>
<dbReference type="InterPro" id="IPR051784">
    <property type="entry name" value="Nod_factor_ABC_transporter"/>
</dbReference>
<proteinExistence type="inferred from homology"/>
<feature type="domain" description="ABC transmembrane type-2" evidence="7">
    <location>
        <begin position="32"/>
        <end position="265"/>
    </location>
</feature>
<dbReference type="PROSITE" id="PS51012">
    <property type="entry name" value="ABC_TM2"/>
    <property type="match status" value="1"/>
</dbReference>
<dbReference type="EMBL" id="BAABAT010000028">
    <property type="protein sequence ID" value="GAA4257793.1"/>
    <property type="molecule type" value="Genomic_DNA"/>
</dbReference>
<keyword evidence="6" id="KW-1003">Cell membrane</keyword>
<feature type="transmembrane region" description="Helical" evidence="6">
    <location>
        <begin position="186"/>
        <end position="204"/>
    </location>
</feature>
<evidence type="ECO:0000313" key="8">
    <source>
        <dbReference type="EMBL" id="GAA4257793.1"/>
    </source>
</evidence>
<evidence type="ECO:0000259" key="7">
    <source>
        <dbReference type="PROSITE" id="PS51012"/>
    </source>
</evidence>
<dbReference type="Pfam" id="PF01061">
    <property type="entry name" value="ABC2_membrane"/>
    <property type="match status" value="1"/>
</dbReference>
<dbReference type="PANTHER" id="PTHR43229">
    <property type="entry name" value="NODULATION PROTEIN J"/>
    <property type="match status" value="1"/>
</dbReference>
<dbReference type="PRINTS" id="PR00164">
    <property type="entry name" value="ABC2TRNSPORT"/>
</dbReference>
<keyword evidence="5" id="KW-0046">Antibiotic resistance</keyword>
<organism evidence="8 9">
    <name type="scientific">Dactylosporangium darangshiense</name>
    <dbReference type="NCBI Taxonomy" id="579108"/>
    <lineage>
        <taxon>Bacteria</taxon>
        <taxon>Bacillati</taxon>
        <taxon>Actinomycetota</taxon>
        <taxon>Actinomycetes</taxon>
        <taxon>Micromonosporales</taxon>
        <taxon>Micromonosporaceae</taxon>
        <taxon>Dactylosporangium</taxon>
    </lineage>
</organism>
<evidence type="ECO:0000256" key="6">
    <source>
        <dbReference type="RuleBase" id="RU361157"/>
    </source>
</evidence>
<dbReference type="RefSeq" id="WP_345134763.1">
    <property type="nucleotide sequence ID" value="NZ_BAABAT010000028.1"/>
</dbReference>
<keyword evidence="9" id="KW-1185">Reference proteome</keyword>
<evidence type="ECO:0000256" key="2">
    <source>
        <dbReference type="ARBA" id="ARBA00022692"/>
    </source>
</evidence>
<dbReference type="InterPro" id="IPR013525">
    <property type="entry name" value="ABC2_TM"/>
</dbReference>